<dbReference type="OrthoDB" id="3172472at2"/>
<reference evidence="2 3" key="1">
    <citation type="submission" date="2012-02" db="EMBL/GenBank/DDBJ databases">
        <title>Complete genome sequence of Actinoplanes missouriensis 431 (= NBRC 102363).</title>
        <authorList>
            <person name="Ohnishi Y."/>
            <person name="Ishikawa J."/>
            <person name="Sekine M."/>
            <person name="Hosoyama A."/>
            <person name="Harada T."/>
            <person name="Narita H."/>
            <person name="Hata T."/>
            <person name="Konno Y."/>
            <person name="Tutikane K."/>
            <person name="Fujita N."/>
            <person name="Horinouchi S."/>
            <person name="Hayakawa M."/>
        </authorList>
    </citation>
    <scope>NUCLEOTIDE SEQUENCE [LARGE SCALE GENOMIC DNA]</scope>
    <source>
        <strain evidence="3">ATCC 14538 / DSM 43046 / CBS 188.64 / JCM 3121 / NBRC 102363 / NCIMB 12654 / NRRL B-3342 / UNCC 431</strain>
    </source>
</reference>
<feature type="region of interest" description="Disordered" evidence="1">
    <location>
        <begin position="50"/>
        <end position="70"/>
    </location>
</feature>
<dbReference type="RefSeq" id="WP_014444296.1">
    <property type="nucleotide sequence ID" value="NC_017093.1"/>
</dbReference>
<sequence>MTSSDLWDEETAQRYDDVSAEMSSPAVVGPAVDVLARLAGVVLERRVADGNAAPVTSDSESHVSVWRKPR</sequence>
<dbReference type="STRING" id="512565.AMIS_41820"/>
<dbReference type="AlphaFoldDB" id="I0H8R5"/>
<accession>I0H8R5</accession>
<protein>
    <submittedName>
        <fullName evidence="2">Uncharacterized protein</fullName>
    </submittedName>
</protein>
<name>I0H8R5_ACTM4</name>
<evidence type="ECO:0000313" key="3">
    <source>
        <dbReference type="Proteomes" id="UP000007882"/>
    </source>
</evidence>
<organism evidence="2 3">
    <name type="scientific">Actinoplanes missouriensis (strain ATCC 14538 / DSM 43046 / CBS 188.64 / JCM 3121 / NBRC 102363 / NCIMB 12654 / NRRL B-3342 / UNCC 431)</name>
    <dbReference type="NCBI Taxonomy" id="512565"/>
    <lineage>
        <taxon>Bacteria</taxon>
        <taxon>Bacillati</taxon>
        <taxon>Actinomycetota</taxon>
        <taxon>Actinomycetes</taxon>
        <taxon>Micromonosporales</taxon>
        <taxon>Micromonosporaceae</taxon>
        <taxon>Actinoplanes</taxon>
    </lineage>
</organism>
<dbReference type="HOGENOM" id="CLU_2748662_0_0_11"/>
<proteinExistence type="predicted"/>
<feature type="compositionally biased region" description="Acidic residues" evidence="1">
    <location>
        <begin position="1"/>
        <end position="10"/>
    </location>
</feature>
<keyword evidence="3" id="KW-1185">Reference proteome</keyword>
<dbReference type="PATRIC" id="fig|512565.3.peg.4164"/>
<dbReference type="KEGG" id="ams:AMIS_41820"/>
<gene>
    <name evidence="2" type="ordered locus">AMIS_41820</name>
</gene>
<dbReference type="Proteomes" id="UP000007882">
    <property type="component" value="Chromosome"/>
</dbReference>
<evidence type="ECO:0000256" key="1">
    <source>
        <dbReference type="SAM" id="MobiDB-lite"/>
    </source>
</evidence>
<evidence type="ECO:0000313" key="2">
    <source>
        <dbReference type="EMBL" id="BAL89402.1"/>
    </source>
</evidence>
<dbReference type="EMBL" id="AP012319">
    <property type="protein sequence ID" value="BAL89402.1"/>
    <property type="molecule type" value="Genomic_DNA"/>
</dbReference>
<feature type="region of interest" description="Disordered" evidence="1">
    <location>
        <begin position="1"/>
        <end position="23"/>
    </location>
</feature>